<dbReference type="GO" id="GO:0007131">
    <property type="term" value="P:reciprocal meiotic recombination"/>
    <property type="evidence" value="ECO:0000318"/>
    <property type="project" value="GO_Central"/>
</dbReference>
<keyword evidence="1" id="KW-0175">Coiled coil</keyword>
<organism evidence="2 3">
    <name type="scientific">Helianthus annuus</name>
    <name type="common">Common sunflower</name>
    <dbReference type="NCBI Taxonomy" id="4232"/>
    <lineage>
        <taxon>Eukaryota</taxon>
        <taxon>Viridiplantae</taxon>
        <taxon>Streptophyta</taxon>
        <taxon>Embryophyta</taxon>
        <taxon>Tracheophyta</taxon>
        <taxon>Spermatophyta</taxon>
        <taxon>Magnoliopsida</taxon>
        <taxon>eudicotyledons</taxon>
        <taxon>Gunneridae</taxon>
        <taxon>Pentapetalae</taxon>
        <taxon>asterids</taxon>
        <taxon>campanulids</taxon>
        <taxon>Asterales</taxon>
        <taxon>Asteraceae</taxon>
        <taxon>Asteroideae</taxon>
        <taxon>Heliantheae alliance</taxon>
        <taxon>Heliantheae</taxon>
        <taxon>Helianthus</taxon>
    </lineage>
</organism>
<gene>
    <name evidence="2" type="ORF">HannXRQ_Chr03g0086601</name>
</gene>
<dbReference type="EMBL" id="CM007892">
    <property type="protein sequence ID" value="OTG32428.1"/>
    <property type="molecule type" value="Genomic_DNA"/>
</dbReference>
<sequence length="378" mass="42785">MKRLQKNKQSTDGNVCAWSAQRRQKNLRRSFLEKQTPPYSSCERFIRGNKMSSHQMQGNKRTINDAEGRTLLNSLIETPCAPENTPKRRWKKNFLVAHSQDSTPKTALNVSENSSTNEEVVHKHPDLSILKPPSRSDGFRTGNNVLDLLTSTNEEVVHKHPDLSILKPPSRSDGFRTGNNVLDLLKMTSSMLISKIKEGAVDANEMIDISSKSFEYLDSIGADYTPVYNAVLSVIRHHVEKESLAKRRPHRAFDTKAAYDHAALEFSEAEERYNAVTKELKDAEHDTDGSIARLNDLHDEIKKAEEEKEKNEAKLAAVQAVKVTTDEVYSKAKSTLEKTAPNLCEAQMAVDDYERRRKETKDGLDHAMKELLRLKDSL</sequence>
<evidence type="ECO:0000313" key="3">
    <source>
        <dbReference type="Proteomes" id="UP000215914"/>
    </source>
</evidence>
<evidence type="ECO:0000256" key="1">
    <source>
        <dbReference type="SAM" id="Coils"/>
    </source>
</evidence>
<protein>
    <submittedName>
        <fullName evidence="2">Uncharacterized protein</fullName>
    </submittedName>
</protein>
<keyword evidence="3" id="KW-1185">Reference proteome</keyword>
<name>A0A251V9X9_HELAN</name>
<reference evidence="3" key="1">
    <citation type="journal article" date="2017" name="Nature">
        <title>The sunflower genome provides insights into oil metabolism, flowering and Asterid evolution.</title>
        <authorList>
            <person name="Badouin H."/>
            <person name="Gouzy J."/>
            <person name="Grassa C.J."/>
            <person name="Murat F."/>
            <person name="Staton S.E."/>
            <person name="Cottret L."/>
            <person name="Lelandais-Briere C."/>
            <person name="Owens G.L."/>
            <person name="Carrere S."/>
            <person name="Mayjonade B."/>
            <person name="Legrand L."/>
            <person name="Gill N."/>
            <person name="Kane N.C."/>
            <person name="Bowers J.E."/>
            <person name="Hubner S."/>
            <person name="Bellec A."/>
            <person name="Berard A."/>
            <person name="Berges H."/>
            <person name="Blanchet N."/>
            <person name="Boniface M.C."/>
            <person name="Brunel D."/>
            <person name="Catrice O."/>
            <person name="Chaidir N."/>
            <person name="Claudel C."/>
            <person name="Donnadieu C."/>
            <person name="Faraut T."/>
            <person name="Fievet G."/>
            <person name="Helmstetter N."/>
            <person name="King M."/>
            <person name="Knapp S.J."/>
            <person name="Lai Z."/>
            <person name="Le Paslier M.C."/>
            <person name="Lippi Y."/>
            <person name="Lorenzon L."/>
            <person name="Mandel J.R."/>
            <person name="Marage G."/>
            <person name="Marchand G."/>
            <person name="Marquand E."/>
            <person name="Bret-Mestries E."/>
            <person name="Morien E."/>
            <person name="Nambeesan S."/>
            <person name="Nguyen T."/>
            <person name="Pegot-Espagnet P."/>
            <person name="Pouilly N."/>
            <person name="Raftis F."/>
            <person name="Sallet E."/>
            <person name="Schiex T."/>
            <person name="Thomas J."/>
            <person name="Vandecasteele C."/>
            <person name="Vares D."/>
            <person name="Vear F."/>
            <person name="Vautrin S."/>
            <person name="Crespi M."/>
            <person name="Mangin B."/>
            <person name="Burke J.M."/>
            <person name="Salse J."/>
            <person name="Munos S."/>
            <person name="Vincourt P."/>
            <person name="Rieseberg L.H."/>
            <person name="Langlade N.B."/>
        </authorList>
    </citation>
    <scope>NUCLEOTIDE SEQUENCE [LARGE SCALE GENOMIC DNA]</scope>
    <source>
        <strain evidence="3">cv. SF193</strain>
    </source>
</reference>
<dbReference type="AlphaFoldDB" id="A0A251V9X9"/>
<accession>A0A251V9X9</accession>
<proteinExistence type="predicted"/>
<dbReference type="InParanoid" id="A0A251V9X9"/>
<evidence type="ECO:0000313" key="2">
    <source>
        <dbReference type="EMBL" id="OTG32428.1"/>
    </source>
</evidence>
<dbReference type="Proteomes" id="UP000215914">
    <property type="component" value="Chromosome 3"/>
</dbReference>
<dbReference type="STRING" id="4232.A0A251V9X9"/>
<feature type="coiled-coil region" evidence="1">
    <location>
        <begin position="266"/>
        <end position="321"/>
    </location>
</feature>